<reference evidence="2" key="1">
    <citation type="journal article" date="2019" name="Int. J. Syst. Evol. Microbiol.">
        <title>The Global Catalogue of Microorganisms (GCM) 10K type strain sequencing project: providing services to taxonomists for standard genome sequencing and annotation.</title>
        <authorList>
            <consortium name="The Broad Institute Genomics Platform"/>
            <consortium name="The Broad Institute Genome Sequencing Center for Infectious Disease"/>
            <person name="Wu L."/>
            <person name="Ma J."/>
        </authorList>
    </citation>
    <scope>NUCLEOTIDE SEQUENCE [LARGE SCALE GENOMIC DNA]</scope>
    <source>
        <strain evidence="2">JCM 18126</strain>
    </source>
</reference>
<keyword evidence="2" id="KW-1185">Reference proteome</keyword>
<organism evidence="1 2">
    <name type="scientific">Kineococcus glutinatus</name>
    <dbReference type="NCBI Taxonomy" id="1070872"/>
    <lineage>
        <taxon>Bacteria</taxon>
        <taxon>Bacillati</taxon>
        <taxon>Actinomycetota</taxon>
        <taxon>Actinomycetes</taxon>
        <taxon>Kineosporiales</taxon>
        <taxon>Kineosporiaceae</taxon>
        <taxon>Kineococcus</taxon>
    </lineage>
</organism>
<sequence>MDGRRRGRPISVTVVAMQTDLDLDDVLDLAREVGDLQEAIRAAVYRAAARTLGTPTVTEDWERAMELARDPEHQRQLHLTAAAYAQAVGLDPGPMSDAAGS</sequence>
<evidence type="ECO:0008006" key="3">
    <source>
        <dbReference type="Google" id="ProtNLM"/>
    </source>
</evidence>
<name>A0ABP9HJA9_9ACTN</name>
<gene>
    <name evidence="1" type="ORF">GCM10023225_11700</name>
</gene>
<accession>A0ABP9HJA9</accession>
<comment type="caution">
    <text evidence="1">The sequence shown here is derived from an EMBL/GenBank/DDBJ whole genome shotgun (WGS) entry which is preliminary data.</text>
</comment>
<evidence type="ECO:0000313" key="2">
    <source>
        <dbReference type="Proteomes" id="UP001501195"/>
    </source>
</evidence>
<proteinExistence type="predicted"/>
<protein>
    <recommendedName>
        <fullName evidence="3">ANTAR domain-containing protein</fullName>
    </recommendedName>
</protein>
<dbReference type="Proteomes" id="UP001501195">
    <property type="component" value="Unassembled WGS sequence"/>
</dbReference>
<dbReference type="EMBL" id="BAABIL010000152">
    <property type="protein sequence ID" value="GAA4971683.1"/>
    <property type="molecule type" value="Genomic_DNA"/>
</dbReference>
<evidence type="ECO:0000313" key="1">
    <source>
        <dbReference type="EMBL" id="GAA4971683.1"/>
    </source>
</evidence>